<dbReference type="Proteomes" id="UP001525961">
    <property type="component" value="Unassembled WGS sequence"/>
</dbReference>
<name>A0ABT2NC36_9CYAN</name>
<dbReference type="Gene3D" id="3.90.1170.20">
    <property type="entry name" value="Quinolinate phosphoribosyl transferase, N-terminal domain"/>
    <property type="match status" value="1"/>
</dbReference>
<evidence type="ECO:0000313" key="1">
    <source>
        <dbReference type="EMBL" id="MCT7980263.1"/>
    </source>
</evidence>
<proteinExistence type="predicted"/>
<comment type="caution">
    <text evidence="1">The sequence shown here is derived from an EMBL/GenBank/DDBJ whole genome shotgun (WGS) entry which is preliminary data.</text>
</comment>
<keyword evidence="2" id="KW-1185">Reference proteome</keyword>
<dbReference type="InterPro" id="IPR037128">
    <property type="entry name" value="Quinolinate_PRibosylTase_N_sf"/>
</dbReference>
<accession>A0ABT2NC36</accession>
<dbReference type="RefSeq" id="WP_261236742.1">
    <property type="nucleotide sequence ID" value="NZ_JAMXFA010000034.1"/>
</dbReference>
<dbReference type="EMBL" id="JAMXFA010000034">
    <property type="protein sequence ID" value="MCT7980263.1"/>
    <property type="molecule type" value="Genomic_DNA"/>
</dbReference>
<protein>
    <submittedName>
        <fullName evidence="1">Uncharacterized protein</fullName>
    </submittedName>
</protein>
<organism evidence="1 2">
    <name type="scientific">Laspinema olomoucense D3b</name>
    <dbReference type="NCBI Taxonomy" id="2953688"/>
    <lineage>
        <taxon>Bacteria</taxon>
        <taxon>Bacillati</taxon>
        <taxon>Cyanobacteriota</taxon>
        <taxon>Cyanophyceae</taxon>
        <taxon>Oscillatoriophycideae</taxon>
        <taxon>Oscillatoriales</taxon>
        <taxon>Laspinemataceae</taxon>
        <taxon>Laspinema</taxon>
        <taxon>Laspinema olomoucense</taxon>
    </lineage>
</organism>
<sequence>MTKNLVFPETGKSKGAIAVNSQAALPPWIVLDPLFQGWLLEDIGRGDRTTSAIYIEIEEAPSARAECIIEDPGLRAGSPVASRVFYIMKEPTRNSRSDNGGRDPLHLLLTELDILHFNKELAVSIIQRLPRWDVVPALKTDR</sequence>
<gene>
    <name evidence="1" type="ORF">NG792_21300</name>
</gene>
<reference evidence="1 2" key="1">
    <citation type="journal article" date="2022" name="Front. Microbiol.">
        <title>High genomic differentiation and limited gene flow indicate recent cryptic speciation within the genus Laspinema (cyanobacteria).</title>
        <authorList>
            <person name="Stanojkovic A."/>
            <person name="Skoupy S."/>
            <person name="Skaloud P."/>
            <person name="Dvorak P."/>
        </authorList>
    </citation>
    <scope>NUCLEOTIDE SEQUENCE [LARGE SCALE GENOMIC DNA]</scope>
    <source>
        <strain evidence="1 2">D3b</strain>
    </source>
</reference>
<evidence type="ECO:0000313" key="2">
    <source>
        <dbReference type="Proteomes" id="UP001525961"/>
    </source>
</evidence>
<dbReference type="SUPFAM" id="SSF54675">
    <property type="entry name" value="Nicotinate/Quinolinate PRTase N-terminal domain-like"/>
    <property type="match status" value="1"/>
</dbReference>